<comment type="caution">
    <text evidence="1">The sequence shown here is derived from an EMBL/GenBank/DDBJ whole genome shotgun (WGS) entry which is preliminary data.</text>
</comment>
<protein>
    <submittedName>
        <fullName evidence="1">Uncharacterized protein</fullName>
    </submittedName>
</protein>
<dbReference type="Proteomes" id="UP000548476">
    <property type="component" value="Unassembled WGS sequence"/>
</dbReference>
<keyword evidence="2" id="KW-1185">Reference proteome</keyword>
<organism evidence="1 2">
    <name type="scientific">Phytomonospora endophytica</name>
    <dbReference type="NCBI Taxonomy" id="714109"/>
    <lineage>
        <taxon>Bacteria</taxon>
        <taxon>Bacillati</taxon>
        <taxon>Actinomycetota</taxon>
        <taxon>Actinomycetes</taxon>
        <taxon>Micromonosporales</taxon>
        <taxon>Micromonosporaceae</taxon>
        <taxon>Phytomonospora</taxon>
    </lineage>
</organism>
<name>A0A841FF27_9ACTN</name>
<gene>
    <name evidence="1" type="ORF">HNR73_002294</name>
</gene>
<reference evidence="1 2" key="1">
    <citation type="submission" date="2020-08" db="EMBL/GenBank/DDBJ databases">
        <title>Genomic Encyclopedia of Type Strains, Phase IV (KMG-IV): sequencing the most valuable type-strain genomes for metagenomic binning, comparative biology and taxonomic classification.</title>
        <authorList>
            <person name="Goeker M."/>
        </authorList>
    </citation>
    <scope>NUCLEOTIDE SEQUENCE [LARGE SCALE GENOMIC DNA]</scope>
    <source>
        <strain evidence="1 2">YIM 65646</strain>
    </source>
</reference>
<proteinExistence type="predicted"/>
<dbReference type="AlphaFoldDB" id="A0A841FF27"/>
<evidence type="ECO:0000313" key="2">
    <source>
        <dbReference type="Proteomes" id="UP000548476"/>
    </source>
</evidence>
<accession>A0A841FF27</accession>
<sequence>MISEAAANNAGWCASMCRAHDIETSNDGRVWRGPVRTPLYYPDAVTLVPGLAAEEVLAGIDSSPGCSVKDSFADLDLSAHGFEVLFDAEWIVREAGTPLPAGDALEWRAATDLTEWETAWSGGETTGLFTAGLLTDTSVLIAEGRDATGAIAAGAVLNTAGGVVGVSNVFGGGFAGAVRTAADLLGAGGLVGYESGDDLDAALRVGFRSLGPLRVWLRA</sequence>
<evidence type="ECO:0000313" key="1">
    <source>
        <dbReference type="EMBL" id="MBB6034444.1"/>
    </source>
</evidence>
<dbReference type="RefSeq" id="WP_184787297.1">
    <property type="nucleotide sequence ID" value="NZ_BONT01000045.1"/>
</dbReference>
<dbReference type="EMBL" id="JACHGT010000004">
    <property type="protein sequence ID" value="MBB6034444.1"/>
    <property type="molecule type" value="Genomic_DNA"/>
</dbReference>